<reference evidence="1" key="1">
    <citation type="submission" date="2021-02" db="EMBL/GenBank/DDBJ databases">
        <title>Comparative genomics reveals that relaxation of natural selection precedes convergent phenotypic evolution of cavefish.</title>
        <authorList>
            <person name="Peng Z."/>
        </authorList>
    </citation>
    <scope>NUCLEOTIDE SEQUENCE</scope>
    <source>
        <tissue evidence="1">Muscle</tissue>
    </source>
</reference>
<accession>A0A9W7TKD0</accession>
<name>A0A9W7TKD0_TRIRA</name>
<dbReference type="AlphaFoldDB" id="A0A9W7TKD0"/>
<dbReference type="PANTHER" id="PTHR24401:SF29">
    <property type="entry name" value="SI:CH211-243P7.3-RELATED"/>
    <property type="match status" value="1"/>
</dbReference>
<evidence type="ECO:0000313" key="1">
    <source>
        <dbReference type="EMBL" id="KAI7797574.1"/>
    </source>
</evidence>
<feature type="non-terminal residue" evidence="1">
    <location>
        <position position="249"/>
    </location>
</feature>
<protein>
    <submittedName>
        <fullName evidence="1">Uncharacterized protein</fullName>
    </submittedName>
</protein>
<dbReference type="Proteomes" id="UP001059041">
    <property type="component" value="Linkage Group LG17"/>
</dbReference>
<sequence>SVLTSHEGQGLLPMTTGLVNRYKSAGVPPPHMLYVDRDCCSSMGTSRAGAMFVGWDDLVVRLDVCHFVRRFAAGLHTVSHPLYGLFMAKLSACIFEWDEGDVALLREAKRRELEQRQDVTGLTDELLMSKLNPKQLAQHCRRRTRGAEVTEQLITETLEAFKDAKETMGIPLVDQERMSAVWETQRRHLPCIQDPPGVQMYTQTGSLSKGGVTLPVYRCARGSTSLESFHNHLNRFIPGVQRTGWGSGV</sequence>
<proteinExistence type="predicted"/>
<comment type="caution">
    <text evidence="1">The sequence shown here is derived from an EMBL/GenBank/DDBJ whole genome shotgun (WGS) entry which is preliminary data.</text>
</comment>
<organism evidence="1 2">
    <name type="scientific">Triplophysa rosa</name>
    <name type="common">Cave loach</name>
    <dbReference type="NCBI Taxonomy" id="992332"/>
    <lineage>
        <taxon>Eukaryota</taxon>
        <taxon>Metazoa</taxon>
        <taxon>Chordata</taxon>
        <taxon>Craniata</taxon>
        <taxon>Vertebrata</taxon>
        <taxon>Euteleostomi</taxon>
        <taxon>Actinopterygii</taxon>
        <taxon>Neopterygii</taxon>
        <taxon>Teleostei</taxon>
        <taxon>Ostariophysi</taxon>
        <taxon>Cypriniformes</taxon>
        <taxon>Nemacheilidae</taxon>
        <taxon>Triplophysa</taxon>
    </lineage>
</organism>
<gene>
    <name evidence="1" type="ORF">IRJ41_016769</name>
</gene>
<keyword evidence="2" id="KW-1185">Reference proteome</keyword>
<evidence type="ECO:0000313" key="2">
    <source>
        <dbReference type="Proteomes" id="UP001059041"/>
    </source>
</evidence>
<dbReference type="EMBL" id="JAFHDT010000017">
    <property type="protein sequence ID" value="KAI7797574.1"/>
    <property type="molecule type" value="Genomic_DNA"/>
</dbReference>
<dbReference type="PANTHER" id="PTHR24401">
    <property type="entry name" value="SI:CH211-243P7.3-RELATED"/>
    <property type="match status" value="1"/>
</dbReference>